<keyword evidence="3" id="KW-1185">Reference proteome</keyword>
<sequence length="120" mass="14019">MDKSCQKIRAGSYLSGDPSRHLITKCTRLAAIRMIGMQIAEATHFWTLCVRAVFWSRDGGDPHADHDHGGRRWRDDNPPPYEPPPWRKCDSRIWNIFSKPLRIRIFLLNRLCTTSTMYFT</sequence>
<accession>A0AAV0EII9</accession>
<protein>
    <submittedName>
        <fullName evidence="2">Uncharacterized protein</fullName>
    </submittedName>
</protein>
<evidence type="ECO:0000256" key="1">
    <source>
        <dbReference type="SAM" id="MobiDB-lite"/>
    </source>
</evidence>
<dbReference type="EMBL" id="CAMAPF010000932">
    <property type="protein sequence ID" value="CAH9123693.1"/>
    <property type="molecule type" value="Genomic_DNA"/>
</dbReference>
<feature type="region of interest" description="Disordered" evidence="1">
    <location>
        <begin position="62"/>
        <end position="85"/>
    </location>
</feature>
<dbReference type="AlphaFoldDB" id="A0AAV0EII9"/>
<gene>
    <name evidence="2" type="ORF">CEPIT_LOCUS25420</name>
</gene>
<evidence type="ECO:0000313" key="2">
    <source>
        <dbReference type="EMBL" id="CAH9123693.1"/>
    </source>
</evidence>
<dbReference type="Proteomes" id="UP001152523">
    <property type="component" value="Unassembled WGS sequence"/>
</dbReference>
<name>A0AAV0EII9_9ASTE</name>
<reference evidence="2" key="1">
    <citation type="submission" date="2022-07" db="EMBL/GenBank/DDBJ databases">
        <authorList>
            <person name="Macas J."/>
            <person name="Novak P."/>
            <person name="Neumann P."/>
        </authorList>
    </citation>
    <scope>NUCLEOTIDE SEQUENCE</scope>
</reference>
<comment type="caution">
    <text evidence="2">The sequence shown here is derived from an EMBL/GenBank/DDBJ whole genome shotgun (WGS) entry which is preliminary data.</text>
</comment>
<organism evidence="2 3">
    <name type="scientific">Cuscuta epithymum</name>
    <dbReference type="NCBI Taxonomy" id="186058"/>
    <lineage>
        <taxon>Eukaryota</taxon>
        <taxon>Viridiplantae</taxon>
        <taxon>Streptophyta</taxon>
        <taxon>Embryophyta</taxon>
        <taxon>Tracheophyta</taxon>
        <taxon>Spermatophyta</taxon>
        <taxon>Magnoliopsida</taxon>
        <taxon>eudicotyledons</taxon>
        <taxon>Gunneridae</taxon>
        <taxon>Pentapetalae</taxon>
        <taxon>asterids</taxon>
        <taxon>lamiids</taxon>
        <taxon>Solanales</taxon>
        <taxon>Convolvulaceae</taxon>
        <taxon>Cuscuteae</taxon>
        <taxon>Cuscuta</taxon>
        <taxon>Cuscuta subgen. Cuscuta</taxon>
    </lineage>
</organism>
<evidence type="ECO:0000313" key="3">
    <source>
        <dbReference type="Proteomes" id="UP001152523"/>
    </source>
</evidence>
<proteinExistence type="predicted"/>
<feature type="compositionally biased region" description="Basic and acidic residues" evidence="1">
    <location>
        <begin position="62"/>
        <end position="77"/>
    </location>
</feature>